<dbReference type="EMBL" id="CM023475">
    <property type="protein sequence ID" value="KAH7945036.1"/>
    <property type="molecule type" value="Genomic_DNA"/>
</dbReference>
<evidence type="ECO:0000313" key="1">
    <source>
        <dbReference type="EMBL" id="KAH7945036.1"/>
    </source>
</evidence>
<sequence length="374" mass="42407">MPNYSEPFLRITALQECDVSFVLYSPTAERNEVAEPSDTVWYEDFIIVGGLSKDTVQQTSIASSFSVFGAEVWMLLFGSLIVFAIILSLAPGSPLKFFYRLKENIFRLLASVFLEAAAIKPRNVSSRIVIAVWCLAMLVVANLFTAKMKAALTVRHQTGQRVDSAAELAERAGMKVYMVAETAYPKLLSTSPRDYDRQVFRMLKPSSFLTYRQLFSVAVLDEVAAGKAVLLSDRTTAMYKLAALCKQYPDHEFYISRDRFFLNPLVVYYSRKWNTVKHLMKKWEKRVKWLNEAGVISKWHHDTTSLGADFSRCPKVQQGEAETLDFEHHRSVFLLILAGNGLAFTVLVAEIYWPKVWAGLAVEPLFERAHGPYV</sequence>
<dbReference type="Proteomes" id="UP000821865">
    <property type="component" value="Chromosome 6"/>
</dbReference>
<comment type="caution">
    <text evidence="1">The sequence shown here is derived from an EMBL/GenBank/DDBJ whole genome shotgun (WGS) entry which is preliminary data.</text>
</comment>
<accession>A0ACB8CJN3</accession>
<organism evidence="1 2">
    <name type="scientific">Dermacentor silvarum</name>
    <name type="common">Tick</name>
    <dbReference type="NCBI Taxonomy" id="543639"/>
    <lineage>
        <taxon>Eukaryota</taxon>
        <taxon>Metazoa</taxon>
        <taxon>Ecdysozoa</taxon>
        <taxon>Arthropoda</taxon>
        <taxon>Chelicerata</taxon>
        <taxon>Arachnida</taxon>
        <taxon>Acari</taxon>
        <taxon>Parasitiformes</taxon>
        <taxon>Ixodida</taxon>
        <taxon>Ixodoidea</taxon>
        <taxon>Ixodidae</taxon>
        <taxon>Rhipicephalinae</taxon>
        <taxon>Dermacentor</taxon>
    </lineage>
</organism>
<reference evidence="1" key="1">
    <citation type="submission" date="2020-05" db="EMBL/GenBank/DDBJ databases">
        <title>Large-scale comparative analyses of tick genomes elucidate their genetic diversity and vector capacities.</title>
        <authorList>
            <person name="Jia N."/>
            <person name="Wang J."/>
            <person name="Shi W."/>
            <person name="Du L."/>
            <person name="Sun Y."/>
            <person name="Zhan W."/>
            <person name="Jiang J."/>
            <person name="Wang Q."/>
            <person name="Zhang B."/>
            <person name="Ji P."/>
            <person name="Sakyi L.B."/>
            <person name="Cui X."/>
            <person name="Yuan T."/>
            <person name="Jiang B."/>
            <person name="Yang W."/>
            <person name="Lam T.T.-Y."/>
            <person name="Chang Q."/>
            <person name="Ding S."/>
            <person name="Wang X."/>
            <person name="Zhu J."/>
            <person name="Ruan X."/>
            <person name="Zhao L."/>
            <person name="Wei J."/>
            <person name="Que T."/>
            <person name="Du C."/>
            <person name="Cheng J."/>
            <person name="Dai P."/>
            <person name="Han X."/>
            <person name="Huang E."/>
            <person name="Gao Y."/>
            <person name="Liu J."/>
            <person name="Shao H."/>
            <person name="Ye R."/>
            <person name="Li L."/>
            <person name="Wei W."/>
            <person name="Wang X."/>
            <person name="Wang C."/>
            <person name="Yang T."/>
            <person name="Huo Q."/>
            <person name="Li W."/>
            <person name="Guo W."/>
            <person name="Chen H."/>
            <person name="Zhou L."/>
            <person name="Ni X."/>
            <person name="Tian J."/>
            <person name="Zhou Y."/>
            <person name="Sheng Y."/>
            <person name="Liu T."/>
            <person name="Pan Y."/>
            <person name="Xia L."/>
            <person name="Li J."/>
            <person name="Zhao F."/>
            <person name="Cao W."/>
        </authorList>
    </citation>
    <scope>NUCLEOTIDE SEQUENCE</scope>
    <source>
        <strain evidence="1">Dsil-2018</strain>
    </source>
</reference>
<evidence type="ECO:0000313" key="2">
    <source>
        <dbReference type="Proteomes" id="UP000821865"/>
    </source>
</evidence>
<keyword evidence="2" id="KW-1185">Reference proteome</keyword>
<proteinExistence type="predicted"/>
<gene>
    <name evidence="1" type="ORF">HPB49_005095</name>
</gene>
<protein>
    <submittedName>
        <fullName evidence="1">Uncharacterized protein</fullName>
    </submittedName>
</protein>
<name>A0ACB8CJN3_DERSI</name>